<dbReference type="GO" id="GO:0006508">
    <property type="term" value="P:proteolysis"/>
    <property type="evidence" value="ECO:0007669"/>
    <property type="project" value="InterPro"/>
</dbReference>
<sequence length="575" mass="66067">MSILYRTTYTNSWALVIGINEYKNVNNLSYACNDAVAIAKILKETYQFPEENVTLLLDEDASKANIMSMFLKFANDKVQVDDRIIIFYAGHGHTMMGRRGDIGYLVPHDGSPDDLSTFIRWDDLTKNSELIRAKHILYIMDACYSGLAITRSLQPGSVRFLRDMLKRNSRQVLTAGKANEVVADSNGPIPGHSIFTGHLVQALEGNASNGDGVLTANGVMSYIYEKVSNDMYSEQTPHYGFLEGDGDFIFKAPILENLPEVEEVETDYLIEIPAVLQERSIKKIEEIIEETKEFLTESKSRIKLDELVNYELRKVIMLLTDEHFPVVGVQVNAENFVDRLSKYENTAKSICSITSSIAHWGQNEHAPIINRVLTRLSESNELRGGTEPWLSLRWYPILLVMYSGGISALANENYEFLARILITKIREEQRESNKEIVIRAISEITNINEAFKMIPEHERHFVPRSEYLYKILQPDLDELLFLGKSYDELFDRFEIFLGLVYADLYSDERIWGPIGRFGWKYHRSNNNILAEIVKESEMFQETWAPLKAGLFRGSYERFRLIARKFEELISRQGFY</sequence>
<dbReference type="AlphaFoldDB" id="A0A561DZF7"/>
<dbReference type="InterPro" id="IPR050452">
    <property type="entry name" value="Metacaspase"/>
</dbReference>
<dbReference type="InterPro" id="IPR011600">
    <property type="entry name" value="Pept_C14_caspase"/>
</dbReference>
<dbReference type="GO" id="GO:0005737">
    <property type="term" value="C:cytoplasm"/>
    <property type="evidence" value="ECO:0007669"/>
    <property type="project" value="TreeGrafter"/>
</dbReference>
<evidence type="ECO:0000313" key="3">
    <source>
        <dbReference type="Proteomes" id="UP000319671"/>
    </source>
</evidence>
<gene>
    <name evidence="2" type="ORF">FB550_101769</name>
</gene>
<protein>
    <submittedName>
        <fullName evidence="2">Putative caspase-like protein</fullName>
    </submittedName>
</protein>
<dbReference type="Pfam" id="PF00656">
    <property type="entry name" value="Peptidase_C14"/>
    <property type="match status" value="1"/>
</dbReference>
<evidence type="ECO:0000313" key="2">
    <source>
        <dbReference type="EMBL" id="TWE08741.1"/>
    </source>
</evidence>
<dbReference type="Proteomes" id="UP000319671">
    <property type="component" value="Unassembled WGS sequence"/>
</dbReference>
<dbReference type="PANTHER" id="PTHR48104:SF30">
    <property type="entry name" value="METACASPASE-1"/>
    <property type="match status" value="1"/>
</dbReference>
<accession>A0A561DZF7</accession>
<dbReference type="RefSeq" id="WP_144562376.1">
    <property type="nucleotide sequence ID" value="NZ_VIVN01000001.1"/>
</dbReference>
<comment type="caution">
    <text evidence="2">The sequence shown here is derived from an EMBL/GenBank/DDBJ whole genome shotgun (WGS) entry which is preliminary data.</text>
</comment>
<evidence type="ECO:0000259" key="1">
    <source>
        <dbReference type="Pfam" id="PF00656"/>
    </source>
</evidence>
<organism evidence="2 3">
    <name type="scientific">Neobacillus bataviensis</name>
    <dbReference type="NCBI Taxonomy" id="220685"/>
    <lineage>
        <taxon>Bacteria</taxon>
        <taxon>Bacillati</taxon>
        <taxon>Bacillota</taxon>
        <taxon>Bacilli</taxon>
        <taxon>Bacillales</taxon>
        <taxon>Bacillaceae</taxon>
        <taxon>Neobacillus</taxon>
    </lineage>
</organism>
<name>A0A561DZF7_9BACI</name>
<keyword evidence="3" id="KW-1185">Reference proteome</keyword>
<dbReference type="Gene3D" id="3.40.50.1460">
    <property type="match status" value="1"/>
</dbReference>
<reference evidence="2 3" key="1">
    <citation type="submission" date="2019-06" db="EMBL/GenBank/DDBJ databases">
        <title>Sorghum-associated microbial communities from plants grown in Nebraska, USA.</title>
        <authorList>
            <person name="Schachtman D."/>
        </authorList>
    </citation>
    <scope>NUCLEOTIDE SEQUENCE [LARGE SCALE GENOMIC DNA]</scope>
    <source>
        <strain evidence="2 3">2482</strain>
    </source>
</reference>
<dbReference type="EMBL" id="VIVN01000001">
    <property type="protein sequence ID" value="TWE08741.1"/>
    <property type="molecule type" value="Genomic_DNA"/>
</dbReference>
<dbReference type="GO" id="GO:0004197">
    <property type="term" value="F:cysteine-type endopeptidase activity"/>
    <property type="evidence" value="ECO:0007669"/>
    <property type="project" value="InterPro"/>
</dbReference>
<feature type="domain" description="Peptidase C14 caspase" evidence="1">
    <location>
        <begin position="13"/>
        <end position="237"/>
    </location>
</feature>
<proteinExistence type="predicted"/>
<dbReference type="SUPFAM" id="SSF52129">
    <property type="entry name" value="Caspase-like"/>
    <property type="match status" value="1"/>
</dbReference>
<dbReference type="InterPro" id="IPR029030">
    <property type="entry name" value="Caspase-like_dom_sf"/>
</dbReference>
<dbReference type="PANTHER" id="PTHR48104">
    <property type="entry name" value="METACASPASE-4"/>
    <property type="match status" value="1"/>
</dbReference>